<organism evidence="6 7">
    <name type="scientific">Candidula unifasciata</name>
    <dbReference type="NCBI Taxonomy" id="100452"/>
    <lineage>
        <taxon>Eukaryota</taxon>
        <taxon>Metazoa</taxon>
        <taxon>Spiralia</taxon>
        <taxon>Lophotrochozoa</taxon>
        <taxon>Mollusca</taxon>
        <taxon>Gastropoda</taxon>
        <taxon>Heterobranchia</taxon>
        <taxon>Euthyneura</taxon>
        <taxon>Panpulmonata</taxon>
        <taxon>Eupulmonata</taxon>
        <taxon>Stylommatophora</taxon>
        <taxon>Helicina</taxon>
        <taxon>Helicoidea</taxon>
        <taxon>Geomitridae</taxon>
        <taxon>Candidula</taxon>
    </lineage>
</organism>
<dbReference type="Pfam" id="PF08395">
    <property type="entry name" value="7tm_7"/>
    <property type="match status" value="1"/>
</dbReference>
<feature type="transmembrane region" description="Helical" evidence="5">
    <location>
        <begin position="63"/>
        <end position="81"/>
    </location>
</feature>
<evidence type="ECO:0000313" key="7">
    <source>
        <dbReference type="Proteomes" id="UP000678393"/>
    </source>
</evidence>
<protein>
    <recommendedName>
        <fullName evidence="8">Gustatory receptor</fullName>
    </recommendedName>
</protein>
<keyword evidence="2 5" id="KW-0812">Transmembrane</keyword>
<evidence type="ECO:0000313" key="6">
    <source>
        <dbReference type="EMBL" id="CAG5134309.1"/>
    </source>
</evidence>
<feature type="transmembrane region" description="Helical" evidence="5">
    <location>
        <begin position="276"/>
        <end position="297"/>
    </location>
</feature>
<dbReference type="GO" id="GO:0016020">
    <property type="term" value="C:membrane"/>
    <property type="evidence" value="ECO:0007669"/>
    <property type="project" value="UniProtKB-SubCell"/>
</dbReference>
<dbReference type="GO" id="GO:0050909">
    <property type="term" value="P:sensory perception of taste"/>
    <property type="evidence" value="ECO:0007669"/>
    <property type="project" value="InterPro"/>
</dbReference>
<dbReference type="AlphaFoldDB" id="A0A8S3ZXV0"/>
<name>A0A8S3ZXV0_9EUPU</name>
<evidence type="ECO:0000256" key="5">
    <source>
        <dbReference type="SAM" id="Phobius"/>
    </source>
</evidence>
<evidence type="ECO:0000256" key="1">
    <source>
        <dbReference type="ARBA" id="ARBA00004141"/>
    </source>
</evidence>
<comment type="subcellular location">
    <subcellularLocation>
        <location evidence="1">Membrane</location>
        <topology evidence="1">Multi-pass membrane protein</topology>
    </subcellularLocation>
</comment>
<sequence length="421" mass="47234">MAVSFSTSVKLPDSQKPSGKEEFISKLLQIIKFPLWFFNMTGIAVIDNSPSLSSQPVSRIRRMIVVLRLSLFSLMHLYNLAKMVMTVAVRLPGNSHATDFLLLDLCMLCAATNFMCENLTMRLWLEPMIKVLLEYNQKFGFLHDIVGKKVQFSRVYTVFFVCVNIVSVGAILYLGWHWHNFSDVMIPFIANRTDTISMYAISASFCVVTTLLLMTIQGSILMHSLFLWVIDGEFRATARLMAESLKVCDDLTEARFDLCRERHQFLCRVARSFNKFTRLFVSTTILFNMTTVLIYIYNNSNVINIPGYWAANCLGGISACVITILFVSCQWGKLPNSVHSIADAVADADWTAMSKDLIQKMGLLLDSCGAQKVGVSVFGLFTVDSSTPMMILGTMLTYGIVVLQFQVDNTICSCPGNKTDL</sequence>
<keyword evidence="3 5" id="KW-1133">Transmembrane helix</keyword>
<keyword evidence="4 5" id="KW-0472">Membrane</keyword>
<comment type="caution">
    <text evidence="6">The sequence shown here is derived from an EMBL/GenBank/DDBJ whole genome shotgun (WGS) entry which is preliminary data.</text>
</comment>
<keyword evidence="7" id="KW-1185">Reference proteome</keyword>
<dbReference type="EMBL" id="CAJHNH020007035">
    <property type="protein sequence ID" value="CAG5134309.1"/>
    <property type="molecule type" value="Genomic_DNA"/>
</dbReference>
<proteinExistence type="predicted"/>
<feature type="transmembrane region" description="Helical" evidence="5">
    <location>
        <begin position="309"/>
        <end position="327"/>
    </location>
</feature>
<feature type="transmembrane region" description="Helical" evidence="5">
    <location>
        <begin position="196"/>
        <end position="216"/>
    </location>
</feature>
<dbReference type="Proteomes" id="UP000678393">
    <property type="component" value="Unassembled WGS sequence"/>
</dbReference>
<evidence type="ECO:0000256" key="2">
    <source>
        <dbReference type="ARBA" id="ARBA00022692"/>
    </source>
</evidence>
<dbReference type="InterPro" id="IPR013604">
    <property type="entry name" value="7TM_chemorcpt"/>
</dbReference>
<evidence type="ECO:0000256" key="3">
    <source>
        <dbReference type="ARBA" id="ARBA00022989"/>
    </source>
</evidence>
<reference evidence="6" key="1">
    <citation type="submission" date="2021-04" db="EMBL/GenBank/DDBJ databases">
        <authorList>
            <consortium name="Molecular Ecology Group"/>
        </authorList>
    </citation>
    <scope>NUCLEOTIDE SEQUENCE</scope>
</reference>
<evidence type="ECO:0000256" key="4">
    <source>
        <dbReference type="ARBA" id="ARBA00023136"/>
    </source>
</evidence>
<feature type="transmembrane region" description="Helical" evidence="5">
    <location>
        <begin position="155"/>
        <end position="176"/>
    </location>
</feature>
<accession>A0A8S3ZXV0</accession>
<dbReference type="OrthoDB" id="6120369at2759"/>
<evidence type="ECO:0008006" key="8">
    <source>
        <dbReference type="Google" id="ProtNLM"/>
    </source>
</evidence>
<gene>
    <name evidence="6" type="ORF">CUNI_LOCUS19867</name>
</gene>